<dbReference type="Proteomes" id="UP001338125">
    <property type="component" value="Unassembled WGS sequence"/>
</dbReference>
<name>A0ABR0S894_9HYPO</name>
<dbReference type="EMBL" id="JAVFKD010000016">
    <property type="protein sequence ID" value="KAK5988389.1"/>
    <property type="molecule type" value="Genomic_DNA"/>
</dbReference>
<keyword evidence="3" id="KW-1185">Reference proteome</keyword>
<gene>
    <name evidence="2" type="ORF">PT974_12543</name>
</gene>
<sequence length="1037" mass="118586">MPMKKENRSIFDKLRRQYGIFIRDDLPDTEWPPEIQEELLAIKKVTTYKYSTYSACRDNGGDADATPWRELAKTQAEKLTEKAKDCVDRNEATWRFACEPLVFSRLSAEVACTLCRQRVWRAEVEAKQYSESRTAADLRRRQEGRDRCRCPITTRSQDDKEERVGLNKLFIDRSDDVVIHPPDLANKLPQEQRPDRVYGIRRTRNFEDLLFKNLEDGRFVDDLLEQQPHSAMEGEPLLFPFLVIEAKAGNAPDSWDSIKKQTAFPIYAYLNLQRSLKYATIHKSEWESGPLVWFFMSKGEYWRLCLAYQIPLVSPSSDDNQYSTVISEVWKGCITKHDDALQLFLLVDHISDWARDVYRPTILKELKLITGSGSDVTSVFADSDIFSSKHHAPPPNASFTVDPSTSIDVRKAFRALDSASGAIRHVASIESRFRCLFITADNVVTFSDSLESKIRKIVARNILNRFHAASKEFCILTLDQLNAMEVIWTGHSRPAAPFHIRNNKFYAIHVLSFYFSPSWEMIRDLCIIAISPDAFGKLITDSRLKVGRCNATIPQIGVNGDNLDNTYYAMLNRISLIKNASPQWNLHASIRRLAASIDPDVEEKSTPAMDWFYQTDARIWEIVSCTYQIHKSGDVEPEKSFLRISKSCETWDGDFDKPSQADLNPRDVSLGQVVIGAEPDIGSLQISDDDAVLIYGWSSQPRSGKNLPNLCVYIVRGPLQPPNGDDVAGIIGRTFENRDVYHTTRYNGFLSFPSMQKKYDIWNLEKSYGVHFALGRDSFSAWLKDLNHPMPSRQGSPRGPNCNGRASIFREYHPWHDPRHVADKAYCNARKEYLKELIKTETKTWIEIAYSRFQNATICCLLCSVAIDWERTGDGINGFCEICQSHLAGAIPPSWPTSQKRFLWKAFNEAISNVYSQKKRESDMESIAGNEDASRPPRSNLELATDSTSLDNAEDSRKEKGPSYFFRLWNTMSECYANANATRSLTLHHVWYVYEEPSLVPPLGEEGGNVRKRKRIKMDAEEDEKQNLVIKQNMTEH</sequence>
<reference evidence="2 3" key="1">
    <citation type="submission" date="2024-01" db="EMBL/GenBank/DDBJ databases">
        <title>Complete genome of Cladobotryum mycophilum ATHUM6906.</title>
        <authorList>
            <person name="Christinaki A.C."/>
            <person name="Myridakis A.I."/>
            <person name="Kouvelis V.N."/>
        </authorList>
    </citation>
    <scope>NUCLEOTIDE SEQUENCE [LARGE SCALE GENOMIC DNA]</scope>
    <source>
        <strain evidence="2 3">ATHUM6906</strain>
    </source>
</reference>
<accession>A0ABR0S894</accession>
<feature type="region of interest" description="Disordered" evidence="1">
    <location>
        <begin position="922"/>
        <end position="958"/>
    </location>
</feature>
<protein>
    <submittedName>
        <fullName evidence="2">Uncharacterized protein</fullName>
    </submittedName>
</protein>
<evidence type="ECO:0000313" key="2">
    <source>
        <dbReference type="EMBL" id="KAK5988389.1"/>
    </source>
</evidence>
<proteinExistence type="predicted"/>
<organism evidence="2 3">
    <name type="scientific">Cladobotryum mycophilum</name>
    <dbReference type="NCBI Taxonomy" id="491253"/>
    <lineage>
        <taxon>Eukaryota</taxon>
        <taxon>Fungi</taxon>
        <taxon>Dikarya</taxon>
        <taxon>Ascomycota</taxon>
        <taxon>Pezizomycotina</taxon>
        <taxon>Sordariomycetes</taxon>
        <taxon>Hypocreomycetidae</taxon>
        <taxon>Hypocreales</taxon>
        <taxon>Hypocreaceae</taxon>
        <taxon>Cladobotryum</taxon>
    </lineage>
</organism>
<comment type="caution">
    <text evidence="2">The sequence shown here is derived from an EMBL/GenBank/DDBJ whole genome shotgun (WGS) entry which is preliminary data.</text>
</comment>
<evidence type="ECO:0000313" key="3">
    <source>
        <dbReference type="Proteomes" id="UP001338125"/>
    </source>
</evidence>
<evidence type="ECO:0000256" key="1">
    <source>
        <dbReference type="SAM" id="MobiDB-lite"/>
    </source>
</evidence>